<evidence type="ECO:0000313" key="3">
    <source>
        <dbReference type="Proteomes" id="UP000092321"/>
    </source>
</evidence>
<gene>
    <name evidence="2" type="ORF">HANVADRAFT_54322</name>
</gene>
<feature type="signal peptide" evidence="1">
    <location>
        <begin position="1"/>
        <end position="20"/>
    </location>
</feature>
<name>A0A1B7T7P4_9ASCO</name>
<keyword evidence="3" id="KW-1185">Reference proteome</keyword>
<accession>A0A1B7T7P4</accession>
<protein>
    <submittedName>
        <fullName evidence="2">Uncharacterized protein</fullName>
    </submittedName>
</protein>
<organism evidence="2 3">
    <name type="scientific">Hanseniaspora valbyensis NRRL Y-1626</name>
    <dbReference type="NCBI Taxonomy" id="766949"/>
    <lineage>
        <taxon>Eukaryota</taxon>
        <taxon>Fungi</taxon>
        <taxon>Dikarya</taxon>
        <taxon>Ascomycota</taxon>
        <taxon>Saccharomycotina</taxon>
        <taxon>Saccharomycetes</taxon>
        <taxon>Saccharomycodales</taxon>
        <taxon>Saccharomycodaceae</taxon>
        <taxon>Hanseniaspora</taxon>
    </lineage>
</organism>
<evidence type="ECO:0000313" key="2">
    <source>
        <dbReference type="EMBL" id="OBA24733.1"/>
    </source>
</evidence>
<dbReference type="EMBL" id="LXPE01000457">
    <property type="protein sequence ID" value="OBA24733.1"/>
    <property type="molecule type" value="Genomic_DNA"/>
</dbReference>
<keyword evidence="1" id="KW-0732">Signal</keyword>
<comment type="caution">
    <text evidence="2">The sequence shown here is derived from an EMBL/GenBank/DDBJ whole genome shotgun (WGS) entry which is preliminary data.</text>
</comment>
<feature type="chain" id="PRO_5008598639" evidence="1">
    <location>
        <begin position="21"/>
        <end position="94"/>
    </location>
</feature>
<dbReference type="AlphaFoldDB" id="A0A1B7T7P4"/>
<sequence>MVSLLKIIGIFSVTIFAIKADTLISSTSSTVITSTTTSCETIPDITTDSTAISSSTSIESDGTVYTLYSGPVYVVTSYDSFCETSLSLTTQTRF</sequence>
<dbReference type="Proteomes" id="UP000092321">
    <property type="component" value="Unassembled WGS sequence"/>
</dbReference>
<reference evidence="3" key="1">
    <citation type="journal article" date="2016" name="Proc. Natl. Acad. Sci. U.S.A.">
        <title>Comparative genomics of biotechnologically important yeasts.</title>
        <authorList>
            <person name="Riley R."/>
            <person name="Haridas S."/>
            <person name="Wolfe K.H."/>
            <person name="Lopes M.R."/>
            <person name="Hittinger C.T."/>
            <person name="Goeker M."/>
            <person name="Salamov A.A."/>
            <person name="Wisecaver J.H."/>
            <person name="Long T.M."/>
            <person name="Calvey C.H."/>
            <person name="Aerts A.L."/>
            <person name="Barry K.W."/>
            <person name="Choi C."/>
            <person name="Clum A."/>
            <person name="Coughlan A.Y."/>
            <person name="Deshpande S."/>
            <person name="Douglass A.P."/>
            <person name="Hanson S.J."/>
            <person name="Klenk H.-P."/>
            <person name="LaButti K.M."/>
            <person name="Lapidus A."/>
            <person name="Lindquist E.A."/>
            <person name="Lipzen A.M."/>
            <person name="Meier-Kolthoff J.P."/>
            <person name="Ohm R.A."/>
            <person name="Otillar R.P."/>
            <person name="Pangilinan J.L."/>
            <person name="Peng Y."/>
            <person name="Rokas A."/>
            <person name="Rosa C.A."/>
            <person name="Scheuner C."/>
            <person name="Sibirny A.A."/>
            <person name="Slot J.C."/>
            <person name="Stielow J.B."/>
            <person name="Sun H."/>
            <person name="Kurtzman C.P."/>
            <person name="Blackwell M."/>
            <person name="Grigoriev I.V."/>
            <person name="Jeffries T.W."/>
        </authorList>
    </citation>
    <scope>NUCLEOTIDE SEQUENCE [LARGE SCALE GENOMIC DNA]</scope>
    <source>
        <strain evidence="3">NRRL Y-1626</strain>
    </source>
</reference>
<proteinExistence type="predicted"/>
<evidence type="ECO:0000256" key="1">
    <source>
        <dbReference type="SAM" id="SignalP"/>
    </source>
</evidence>